<dbReference type="InterPro" id="IPR013658">
    <property type="entry name" value="SGL"/>
</dbReference>
<dbReference type="InterPro" id="IPR011042">
    <property type="entry name" value="6-blade_b-propeller_TolB-like"/>
</dbReference>
<dbReference type="Proteomes" id="UP001497644">
    <property type="component" value="Chromosome 15"/>
</dbReference>
<evidence type="ECO:0000256" key="3">
    <source>
        <dbReference type="ARBA" id="ARBA00001936"/>
    </source>
</evidence>
<evidence type="ECO:0000256" key="11">
    <source>
        <dbReference type="ARBA" id="ARBA00022801"/>
    </source>
</evidence>
<feature type="signal peptide" evidence="16">
    <location>
        <begin position="1"/>
        <end position="24"/>
    </location>
</feature>
<dbReference type="PANTHER" id="PTHR10907:SF66">
    <property type="entry name" value="MIP34848P1-RELATED"/>
    <property type="match status" value="1"/>
</dbReference>
<dbReference type="Pfam" id="PF08450">
    <property type="entry name" value="SGL"/>
    <property type="match status" value="1"/>
</dbReference>
<dbReference type="PANTHER" id="PTHR10907">
    <property type="entry name" value="REGUCALCIN"/>
    <property type="match status" value="1"/>
</dbReference>
<organism evidence="18 19">
    <name type="scientific">Lasius platythorax</name>
    <dbReference type="NCBI Taxonomy" id="488582"/>
    <lineage>
        <taxon>Eukaryota</taxon>
        <taxon>Metazoa</taxon>
        <taxon>Ecdysozoa</taxon>
        <taxon>Arthropoda</taxon>
        <taxon>Hexapoda</taxon>
        <taxon>Insecta</taxon>
        <taxon>Pterygota</taxon>
        <taxon>Neoptera</taxon>
        <taxon>Endopterygota</taxon>
        <taxon>Hymenoptera</taxon>
        <taxon>Apocrita</taxon>
        <taxon>Aculeata</taxon>
        <taxon>Formicoidea</taxon>
        <taxon>Formicidae</taxon>
        <taxon>Formicinae</taxon>
        <taxon>Lasius</taxon>
        <taxon>Lasius</taxon>
    </lineage>
</organism>
<feature type="binding site" evidence="15">
    <location>
        <position position="234"/>
    </location>
    <ligand>
        <name>a divalent metal cation</name>
        <dbReference type="ChEBI" id="CHEBI:60240"/>
    </ligand>
</feature>
<feature type="active site" description="Proton donor/acceptor" evidence="14">
    <location>
        <position position="234"/>
    </location>
</feature>
<keyword evidence="9" id="KW-0963">Cytoplasm</keyword>
<evidence type="ECO:0000256" key="12">
    <source>
        <dbReference type="ARBA" id="ARBA00022837"/>
    </source>
</evidence>
<evidence type="ECO:0000256" key="5">
    <source>
        <dbReference type="ARBA" id="ARBA00004496"/>
    </source>
</evidence>
<keyword evidence="10 15" id="KW-0479">Metal-binding</keyword>
<dbReference type="SUPFAM" id="SSF63829">
    <property type="entry name" value="Calcium-dependent phosphotriesterase"/>
    <property type="match status" value="1"/>
</dbReference>
<evidence type="ECO:0000256" key="10">
    <source>
        <dbReference type="ARBA" id="ARBA00022723"/>
    </source>
</evidence>
<keyword evidence="19" id="KW-1185">Reference proteome</keyword>
<keyword evidence="15" id="KW-0862">Zinc</keyword>
<feature type="binding site" evidence="15">
    <location>
        <position position="132"/>
    </location>
    <ligand>
        <name>substrate</name>
    </ligand>
</feature>
<accession>A0AAV2NGR6</accession>
<evidence type="ECO:0000256" key="14">
    <source>
        <dbReference type="PIRSR" id="PIRSR605511-1"/>
    </source>
</evidence>
<feature type="binding site" evidence="15">
    <location>
        <position position="38"/>
    </location>
    <ligand>
        <name>a divalent metal cation</name>
        <dbReference type="ChEBI" id="CHEBI:60240"/>
    </ligand>
</feature>
<evidence type="ECO:0000256" key="9">
    <source>
        <dbReference type="ARBA" id="ARBA00022490"/>
    </source>
</evidence>
<comment type="cofactor">
    <cofactor evidence="4">
        <name>Mg(2+)</name>
        <dbReference type="ChEBI" id="CHEBI:18420"/>
    </cofactor>
</comment>
<comment type="cofactor">
    <cofactor evidence="15">
        <name>Zn(2+)</name>
        <dbReference type="ChEBI" id="CHEBI:29105"/>
    </cofactor>
    <text evidence="15">Binds 1 divalent metal cation per subunit.</text>
</comment>
<dbReference type="InterPro" id="IPR008367">
    <property type="entry name" value="Regucalcin"/>
</dbReference>
<dbReference type="PRINTS" id="PR01791">
    <property type="entry name" value="REGUCALCIN"/>
</dbReference>
<feature type="domain" description="SMP-30/Gluconolactonase/LRE-like region" evidence="17">
    <location>
        <begin position="36"/>
        <end position="293"/>
    </location>
</feature>
<dbReference type="EC" id="3.1.1.17" evidence="7"/>
<reference evidence="18" key="1">
    <citation type="submission" date="2024-04" db="EMBL/GenBank/DDBJ databases">
        <authorList>
            <consortium name="Molecular Ecology Group"/>
        </authorList>
    </citation>
    <scope>NUCLEOTIDE SEQUENCE</scope>
</reference>
<evidence type="ECO:0000256" key="8">
    <source>
        <dbReference type="ARBA" id="ARBA00016808"/>
    </source>
</evidence>
<evidence type="ECO:0000256" key="16">
    <source>
        <dbReference type="SAM" id="SignalP"/>
    </source>
</evidence>
<comment type="catalytic activity">
    <reaction evidence="1">
        <text>D-glucono-1,5-lactone + H2O = D-gluconate + H(+)</text>
        <dbReference type="Rhea" id="RHEA:10440"/>
        <dbReference type="ChEBI" id="CHEBI:15377"/>
        <dbReference type="ChEBI" id="CHEBI:15378"/>
        <dbReference type="ChEBI" id="CHEBI:16217"/>
        <dbReference type="ChEBI" id="CHEBI:18391"/>
        <dbReference type="EC" id="3.1.1.17"/>
    </reaction>
</comment>
<evidence type="ECO:0000256" key="2">
    <source>
        <dbReference type="ARBA" id="ARBA00001913"/>
    </source>
</evidence>
<dbReference type="AlphaFoldDB" id="A0AAV2NGR6"/>
<dbReference type="GO" id="GO:0005737">
    <property type="term" value="C:cytoplasm"/>
    <property type="evidence" value="ECO:0007669"/>
    <property type="project" value="UniProtKB-SubCell"/>
</dbReference>
<comment type="cofactor">
    <cofactor evidence="3">
        <name>Mn(2+)</name>
        <dbReference type="ChEBI" id="CHEBI:29035"/>
    </cofactor>
</comment>
<evidence type="ECO:0000256" key="6">
    <source>
        <dbReference type="ARBA" id="ARBA00008853"/>
    </source>
</evidence>
<dbReference type="EMBL" id="OZ034838">
    <property type="protein sequence ID" value="CAL1679218.1"/>
    <property type="molecule type" value="Genomic_DNA"/>
</dbReference>
<keyword evidence="16" id="KW-0732">Signal</keyword>
<dbReference type="InterPro" id="IPR005511">
    <property type="entry name" value="SMP-30"/>
</dbReference>
<feature type="binding site" evidence="15">
    <location>
        <position position="150"/>
    </location>
    <ligand>
        <name>substrate</name>
    </ligand>
</feature>
<evidence type="ECO:0000256" key="1">
    <source>
        <dbReference type="ARBA" id="ARBA00001589"/>
    </source>
</evidence>
<feature type="binding site" evidence="15">
    <location>
        <position position="130"/>
    </location>
    <ligand>
        <name>substrate</name>
    </ligand>
</feature>
<comment type="subcellular location">
    <subcellularLocation>
        <location evidence="5">Cytoplasm</location>
    </subcellularLocation>
</comment>
<comment type="cofactor">
    <cofactor evidence="2">
        <name>Ca(2+)</name>
        <dbReference type="ChEBI" id="CHEBI:29108"/>
    </cofactor>
</comment>
<evidence type="ECO:0000259" key="17">
    <source>
        <dbReference type="Pfam" id="PF08450"/>
    </source>
</evidence>
<keyword evidence="11" id="KW-0378">Hydrolase</keyword>
<evidence type="ECO:0000256" key="7">
    <source>
        <dbReference type="ARBA" id="ARBA00013227"/>
    </source>
</evidence>
<evidence type="ECO:0000256" key="4">
    <source>
        <dbReference type="ARBA" id="ARBA00001946"/>
    </source>
</evidence>
<dbReference type="GO" id="GO:0004341">
    <property type="term" value="F:gluconolactonase activity"/>
    <property type="evidence" value="ECO:0007669"/>
    <property type="project" value="UniProtKB-EC"/>
</dbReference>
<evidence type="ECO:0000256" key="15">
    <source>
        <dbReference type="PIRSR" id="PIRSR605511-2"/>
    </source>
</evidence>
<dbReference type="GO" id="GO:0030234">
    <property type="term" value="F:enzyme regulator activity"/>
    <property type="evidence" value="ECO:0007669"/>
    <property type="project" value="InterPro"/>
</dbReference>
<evidence type="ECO:0000313" key="19">
    <source>
        <dbReference type="Proteomes" id="UP001497644"/>
    </source>
</evidence>
<dbReference type="GO" id="GO:0019853">
    <property type="term" value="P:L-ascorbic acid biosynthetic process"/>
    <property type="evidence" value="ECO:0007669"/>
    <property type="project" value="TreeGrafter"/>
</dbReference>
<dbReference type="FunFam" id="2.120.10.30:FF:000027">
    <property type="entry name" value="Regucalcin homologue"/>
    <property type="match status" value="1"/>
</dbReference>
<protein>
    <recommendedName>
        <fullName evidence="8">Regucalcin</fullName>
        <ecNumber evidence="7">3.1.1.17</ecNumber>
    </recommendedName>
    <alternativeName>
        <fullName evidence="13">Gluconolactonase</fullName>
    </alternativeName>
</protein>
<proteinExistence type="inferred from homology"/>
<dbReference type="GO" id="GO:0005509">
    <property type="term" value="F:calcium ion binding"/>
    <property type="evidence" value="ECO:0007669"/>
    <property type="project" value="InterPro"/>
</dbReference>
<evidence type="ECO:0000256" key="13">
    <source>
        <dbReference type="ARBA" id="ARBA00032464"/>
    </source>
</evidence>
<sequence>MRGAICVYVSLTCVLIVLVHIGEAHVIERVTEAYGLSEGPHWDHRTQKLYFVDIYNQYIRRLDTATGVVTSAYVEHGPVGVVVPAEDTSDKLVAGSGKDLVLVTWDGDEDKEKVPVKVLSSIEPSSSDTRVNDGKVDSSGRFWIGTMANEVNGEIASDKGSLYRIDDTLKPVKEVTPVSISNGLAWNIEDNTFYYIDSPTRQIAAYDYDPNNGTISNKRIVFDLSKTNVKGVPDGMTIDTNGNLWVAVYGGHHVLHVNPKTQQLLKKVKIPAGGVTSVAFGGPLLDILYVTTSGYGLTAKEQKETPHAGSVFAVKGLGVRGILANSFMMNGLKQTDEEKTDV</sequence>
<comment type="similarity">
    <text evidence="6">Belongs to the SMP-30/CGR1 family.</text>
</comment>
<dbReference type="Gene3D" id="2.120.10.30">
    <property type="entry name" value="TolB, C-terminal domain"/>
    <property type="match status" value="1"/>
</dbReference>
<dbReference type="PRINTS" id="PR01790">
    <property type="entry name" value="SMP30FAMILY"/>
</dbReference>
<keyword evidence="12" id="KW-0106">Calcium</keyword>
<feature type="chain" id="PRO_5043741068" description="Regucalcin" evidence="16">
    <location>
        <begin position="25"/>
        <end position="342"/>
    </location>
</feature>
<name>A0AAV2NGR6_9HYME</name>
<feature type="binding site" evidence="15">
    <location>
        <position position="182"/>
    </location>
    <ligand>
        <name>a divalent metal cation</name>
        <dbReference type="ChEBI" id="CHEBI:60240"/>
    </ligand>
</feature>
<evidence type="ECO:0000313" key="18">
    <source>
        <dbReference type="EMBL" id="CAL1679218.1"/>
    </source>
</evidence>
<gene>
    <name evidence="18" type="ORF">LPLAT_LOCUS4938</name>
</gene>